<dbReference type="Pfam" id="PF17906">
    <property type="entry name" value="HTH_48"/>
    <property type="match status" value="1"/>
</dbReference>
<keyword evidence="2 5" id="KW-0812">Transmembrane</keyword>
<keyword evidence="3 5" id="KW-1133">Transmembrane helix</keyword>
<gene>
    <name evidence="8" type="primary">NCL1_25971</name>
    <name evidence="8" type="ORF">TNCT_195711</name>
</gene>
<sequence length="421" mass="48909">MERRCVLNSWSKEEVRVVISYEWARGVSGTEIHNRLVEVYAPGVMSKQMVHRWCRTFSDGRQQLEDIPRAGRMRTSTTDANVGKLVDMIRANRRITIDEVAEELGISHERAQNIIHDILRYRKVSARWVLRQLTSTHQEQRMAVSLEHLVRYHEDGNDFLFRIVKGMKRFLTWMISNLSMHQEVPPQCRRKALDGSVIRKKLVPIKFEWLFRISQPAHFMTLVTSLCLAFLFFPRESRLAPEQPSTFTSLMYVACFAMHFGTQFWMTFASGLVLFFSLPRHIFGKVQKCLFPKYFMLNSFLSAITLALFILHHPSTAQGELKVQMWTLLVCFLSEFCARLYIVPSLLDAMEERMTLEENAGVGMEVGYHNPGPLAYCPHYTKVNKRFRIYHGICACANILSMACSTLHLYFLSTKLRYALT</sequence>
<feature type="transmembrane region" description="Helical" evidence="5">
    <location>
        <begin position="290"/>
        <end position="311"/>
    </location>
</feature>
<reference evidence="8" key="1">
    <citation type="submission" date="2020-07" db="EMBL/GenBank/DDBJ databases">
        <title>Multicomponent nature underlies the extraordinary mechanical properties of spider dragline silk.</title>
        <authorList>
            <person name="Kono N."/>
            <person name="Nakamura H."/>
            <person name="Mori M."/>
            <person name="Yoshida Y."/>
            <person name="Ohtoshi R."/>
            <person name="Malay A.D."/>
            <person name="Moran D.A.P."/>
            <person name="Tomita M."/>
            <person name="Numata K."/>
            <person name="Arakawa K."/>
        </authorList>
    </citation>
    <scope>NUCLEOTIDE SEQUENCE</scope>
</reference>
<comment type="subcellular location">
    <subcellularLocation>
        <location evidence="1">Membrane</location>
    </subcellularLocation>
</comment>
<dbReference type="EMBL" id="BMAO01003344">
    <property type="protein sequence ID" value="GFQ87157.1"/>
    <property type="molecule type" value="Genomic_DNA"/>
</dbReference>
<evidence type="ECO:0000256" key="2">
    <source>
        <dbReference type="ARBA" id="ARBA00022692"/>
    </source>
</evidence>
<dbReference type="PANTHER" id="PTHR23241">
    <property type="entry name" value="LATE EMBRYOGENESIS ABUNDANT PLANTS LEA-RELATED"/>
    <property type="match status" value="1"/>
</dbReference>
<dbReference type="OrthoDB" id="1641132at2759"/>
<keyword evidence="9" id="KW-1185">Reference proteome</keyword>
<protein>
    <submittedName>
        <fullName evidence="8">Transmembrane protein</fullName>
    </submittedName>
</protein>
<evidence type="ECO:0000256" key="1">
    <source>
        <dbReference type="ARBA" id="ARBA00004370"/>
    </source>
</evidence>
<comment type="caution">
    <text evidence="8">The sequence shown here is derived from an EMBL/GenBank/DDBJ whole genome shotgun (WGS) entry which is preliminary data.</text>
</comment>
<accession>A0A8X6FR51</accession>
<dbReference type="AlphaFoldDB" id="A0A8X6FR51"/>
<proteinExistence type="predicted"/>
<dbReference type="InterPro" id="IPR053009">
    <property type="entry name" value="Xanthocillin_Biosynth-Assoc"/>
</dbReference>
<dbReference type="InterPro" id="IPR025423">
    <property type="entry name" value="TMEM205-like"/>
</dbReference>
<dbReference type="PANTHER" id="PTHR23241:SF102">
    <property type="entry name" value="LD23009P"/>
    <property type="match status" value="1"/>
</dbReference>
<evidence type="ECO:0000256" key="3">
    <source>
        <dbReference type="ARBA" id="ARBA00022989"/>
    </source>
</evidence>
<feature type="domain" description="Mos1 transposase HTH" evidence="7">
    <location>
        <begin position="12"/>
        <end position="60"/>
    </location>
</feature>
<evidence type="ECO:0000256" key="4">
    <source>
        <dbReference type="ARBA" id="ARBA00023136"/>
    </source>
</evidence>
<dbReference type="InterPro" id="IPR041426">
    <property type="entry name" value="Mos1_HTH"/>
</dbReference>
<evidence type="ECO:0000259" key="7">
    <source>
        <dbReference type="Pfam" id="PF17906"/>
    </source>
</evidence>
<evidence type="ECO:0000313" key="9">
    <source>
        <dbReference type="Proteomes" id="UP000887116"/>
    </source>
</evidence>
<keyword evidence="4 5" id="KW-0472">Membrane</keyword>
<organism evidence="8 9">
    <name type="scientific">Trichonephila clavata</name>
    <name type="common">Joro spider</name>
    <name type="synonym">Nephila clavata</name>
    <dbReference type="NCBI Taxonomy" id="2740835"/>
    <lineage>
        <taxon>Eukaryota</taxon>
        <taxon>Metazoa</taxon>
        <taxon>Ecdysozoa</taxon>
        <taxon>Arthropoda</taxon>
        <taxon>Chelicerata</taxon>
        <taxon>Arachnida</taxon>
        <taxon>Araneae</taxon>
        <taxon>Araneomorphae</taxon>
        <taxon>Entelegynae</taxon>
        <taxon>Araneoidea</taxon>
        <taxon>Nephilidae</taxon>
        <taxon>Trichonephila</taxon>
    </lineage>
</organism>
<feature type="transmembrane region" description="Helical" evidence="5">
    <location>
        <begin position="323"/>
        <end position="343"/>
    </location>
</feature>
<name>A0A8X6FR51_TRICU</name>
<dbReference type="Gene3D" id="1.10.10.1450">
    <property type="match status" value="1"/>
</dbReference>
<dbReference type="Pfam" id="PF13664">
    <property type="entry name" value="DUF4149"/>
    <property type="match status" value="1"/>
</dbReference>
<evidence type="ECO:0000259" key="6">
    <source>
        <dbReference type="Pfam" id="PF13664"/>
    </source>
</evidence>
<dbReference type="Proteomes" id="UP000887116">
    <property type="component" value="Unassembled WGS sequence"/>
</dbReference>
<feature type="domain" description="TMEM205-like" evidence="6">
    <location>
        <begin position="255"/>
        <end position="354"/>
    </location>
</feature>
<evidence type="ECO:0000256" key="5">
    <source>
        <dbReference type="SAM" id="Phobius"/>
    </source>
</evidence>
<feature type="transmembrane region" description="Helical" evidence="5">
    <location>
        <begin position="389"/>
        <end position="411"/>
    </location>
</feature>
<dbReference type="GO" id="GO:0016020">
    <property type="term" value="C:membrane"/>
    <property type="evidence" value="ECO:0007669"/>
    <property type="project" value="UniProtKB-SubCell"/>
</dbReference>
<evidence type="ECO:0000313" key="8">
    <source>
        <dbReference type="EMBL" id="GFQ87157.1"/>
    </source>
</evidence>
<feature type="transmembrane region" description="Helical" evidence="5">
    <location>
        <begin position="209"/>
        <end position="231"/>
    </location>
</feature>
<feature type="transmembrane region" description="Helical" evidence="5">
    <location>
        <begin position="251"/>
        <end position="278"/>
    </location>
</feature>